<evidence type="ECO:0000313" key="4">
    <source>
        <dbReference type="Proteomes" id="UP000036097"/>
    </source>
</evidence>
<dbReference type="Pfam" id="PF13517">
    <property type="entry name" value="FG-GAP_3"/>
    <property type="match status" value="2"/>
</dbReference>
<gene>
    <name evidence="3" type="ORF">ABT56_06375</name>
</gene>
<dbReference type="PATRIC" id="fig|1195763.3.peg.1355"/>
<dbReference type="InterPro" id="IPR028994">
    <property type="entry name" value="Integrin_alpha_N"/>
</dbReference>
<reference evidence="3 4" key="1">
    <citation type="submission" date="2015-05" db="EMBL/GenBank/DDBJ databases">
        <title>Photobacterium galathea sp. nov.</title>
        <authorList>
            <person name="Machado H."/>
            <person name="Gram L."/>
        </authorList>
    </citation>
    <scope>NUCLEOTIDE SEQUENCE [LARGE SCALE GENOMIC DNA]</scope>
    <source>
        <strain evidence="3 4">CGMCC 1.12159</strain>
    </source>
</reference>
<evidence type="ECO:0008006" key="5">
    <source>
        <dbReference type="Google" id="ProtNLM"/>
    </source>
</evidence>
<sequence>MLALSVVSCGGGESSAPTSDKTESEHVQTQSISISPSFTAVFSERVNKVSAPSYLKSALPSMTLNDSEQKTVNTKSVDIRYKGQMVVSDTLTSKVQEFDWPLTLKADGTVISHRTITLRPGTYDFTLLLEHNNQQYIGKALAVDVTHDQALNVKLKIQPHLGDTLVNIKDIAGLAKLTLNIPAEELKALADPKIGITLGKDGETVDELVFSLNKDTGLTDITLDYAEGDYHLALNLYENTQLVGTLLNNNTTINLRDGESTKVDIIPLQADLNFNFNINDQGYAGNYIFSVPKSLVDRVNGVDNLAAVVRFSTNENSQETIRYFVEQNGKYLSTQGDPIYFETNKQEKFTSSISFFHKNQNDDYQDIPLASCAFTLTAGLNQDVSCKLSVDASHQIHGHILGSLMLNVMNSDQTMANNANVYIDDKLVGITGSDYITSSFKTHLLPGQHTVKVENSKNKAEINLTIKPLDVINKLVYLEKKNKGSGIFEKSAQELKIATGSEARDLELGDLDGDGDLDLVVGMEKVGGIPDLVFFNDGKGKFINTGQNLGNKRTMDIALGDIDGDGDIDLVEANYEATNSIFYNRGNGFFDEDNSVWGEKSSSAVILGDINNDNHLDIIVGSGNKDMIYINNSSKGFDFSGKILSENASTSALSLGYINNDNELDLVSVDGNGQYYNKGGKLYNNVNGNLQLTQEDLGTGSSFAVKIADVDNDNDLDIYIGNWNGYEHQDELYINNGYGVFSKSSQSFPYYRTTDIAFADVDHDGDLDLITSISDKKISNKLFLNNGYGVFEETNQELGYNGSSVISGDIDNDGDIDLIFGYSGKPIEIYFNKNQ</sequence>
<proteinExistence type="predicted"/>
<dbReference type="InterPro" id="IPR013517">
    <property type="entry name" value="FG-GAP"/>
</dbReference>
<dbReference type="STRING" id="1195763.ABT56_06375"/>
<name>A0A0J1H5V2_9GAMM</name>
<dbReference type="PANTHER" id="PTHR46580">
    <property type="entry name" value="SENSOR KINASE-RELATED"/>
    <property type="match status" value="1"/>
</dbReference>
<accession>A0A0J1H5V2</accession>
<protein>
    <recommendedName>
        <fullName evidence="5">VCBS repeat-containing protein</fullName>
    </recommendedName>
</protein>
<comment type="caution">
    <text evidence="3">The sequence shown here is derived from an EMBL/GenBank/DDBJ whole genome shotgun (WGS) entry which is preliminary data.</text>
</comment>
<evidence type="ECO:0000256" key="2">
    <source>
        <dbReference type="SAM" id="MobiDB-lite"/>
    </source>
</evidence>
<dbReference type="AlphaFoldDB" id="A0A0J1H5V2"/>
<keyword evidence="1" id="KW-0732">Signal</keyword>
<dbReference type="EMBL" id="LDOT01000006">
    <property type="protein sequence ID" value="KLV07169.1"/>
    <property type="molecule type" value="Genomic_DNA"/>
</dbReference>
<organism evidence="3 4">
    <name type="scientific">Photobacterium aquae</name>
    <dbReference type="NCBI Taxonomy" id="1195763"/>
    <lineage>
        <taxon>Bacteria</taxon>
        <taxon>Pseudomonadati</taxon>
        <taxon>Pseudomonadota</taxon>
        <taxon>Gammaproteobacteria</taxon>
        <taxon>Vibrionales</taxon>
        <taxon>Vibrionaceae</taxon>
        <taxon>Photobacterium</taxon>
    </lineage>
</organism>
<evidence type="ECO:0000313" key="3">
    <source>
        <dbReference type="EMBL" id="KLV07169.1"/>
    </source>
</evidence>
<dbReference type="Gene3D" id="2.130.10.130">
    <property type="entry name" value="Integrin alpha, N-terminal"/>
    <property type="match status" value="2"/>
</dbReference>
<dbReference type="Proteomes" id="UP000036097">
    <property type="component" value="Unassembled WGS sequence"/>
</dbReference>
<evidence type="ECO:0000256" key="1">
    <source>
        <dbReference type="ARBA" id="ARBA00022729"/>
    </source>
</evidence>
<feature type="region of interest" description="Disordered" evidence="2">
    <location>
        <begin position="1"/>
        <end position="30"/>
    </location>
</feature>
<dbReference type="SUPFAM" id="SSF69318">
    <property type="entry name" value="Integrin alpha N-terminal domain"/>
    <property type="match status" value="2"/>
</dbReference>
<keyword evidence="4" id="KW-1185">Reference proteome</keyword>
<dbReference type="PANTHER" id="PTHR46580:SF4">
    <property type="entry name" value="ATP_GTP-BINDING PROTEIN"/>
    <property type="match status" value="1"/>
</dbReference>